<proteinExistence type="predicted"/>
<accession>A0A7R7IYV3</accession>
<reference evidence="2 3" key="1">
    <citation type="submission" date="2020-06" db="EMBL/GenBank/DDBJ databases">
        <title>Interaction of electrochemicaly active bacteria, Geobacter bremensis R4 on different carbon anode.</title>
        <authorList>
            <person name="Meng L."/>
            <person name="Yoshida N."/>
        </authorList>
    </citation>
    <scope>NUCLEOTIDE SEQUENCE [LARGE SCALE GENOMIC DNA]</scope>
    <source>
        <strain evidence="2 3">R4</strain>
    </source>
</reference>
<dbReference type="EMBL" id="AP023213">
    <property type="protein sequence ID" value="BCO11443.1"/>
    <property type="molecule type" value="Genomic_DNA"/>
</dbReference>
<gene>
    <name evidence="2" type="ORF">GEOBRER4_n2561</name>
</gene>
<dbReference type="Proteomes" id="UP000515472">
    <property type="component" value="Chromosome"/>
</dbReference>
<organism evidence="2 3">
    <name type="scientific">Citrifermentans bremense</name>
    <dbReference type="NCBI Taxonomy" id="60035"/>
    <lineage>
        <taxon>Bacteria</taxon>
        <taxon>Pseudomonadati</taxon>
        <taxon>Thermodesulfobacteriota</taxon>
        <taxon>Desulfuromonadia</taxon>
        <taxon>Geobacterales</taxon>
        <taxon>Geobacteraceae</taxon>
        <taxon>Citrifermentans</taxon>
    </lineage>
</organism>
<name>A0A7R7IYV3_9BACT</name>
<feature type="compositionally biased region" description="Basic and acidic residues" evidence="1">
    <location>
        <begin position="31"/>
        <end position="40"/>
    </location>
</feature>
<dbReference type="AlphaFoldDB" id="A0A7R7IYV3"/>
<protein>
    <submittedName>
        <fullName evidence="2">Uncharacterized protein</fullName>
    </submittedName>
</protein>
<sequence>MVFTAGQQYITPRPFLQTSKTEAEALTTEDTEGHRGKTEAGKTQVKSFTTEVAEEH</sequence>
<evidence type="ECO:0000256" key="1">
    <source>
        <dbReference type="SAM" id="MobiDB-lite"/>
    </source>
</evidence>
<keyword evidence="3" id="KW-1185">Reference proteome</keyword>
<evidence type="ECO:0000313" key="2">
    <source>
        <dbReference type="EMBL" id="BCO11443.1"/>
    </source>
</evidence>
<feature type="region of interest" description="Disordered" evidence="1">
    <location>
        <begin position="20"/>
        <end position="56"/>
    </location>
</feature>
<evidence type="ECO:0000313" key="3">
    <source>
        <dbReference type="Proteomes" id="UP000515472"/>
    </source>
</evidence>